<evidence type="ECO:0000256" key="3">
    <source>
        <dbReference type="ARBA" id="ARBA00022722"/>
    </source>
</evidence>
<feature type="binding site" evidence="6">
    <location>
        <position position="111"/>
    </location>
    <ligand>
        <name>Mg(2+)</name>
        <dbReference type="ChEBI" id="CHEBI:18420"/>
    </ligand>
</feature>
<evidence type="ECO:0000256" key="2">
    <source>
        <dbReference type="ARBA" id="ARBA00022490"/>
    </source>
</evidence>
<dbReference type="KEGG" id="pseo:OM33_04285"/>
<sequence length="220" mass="23866">MADINDIMWPGTVAKAKAIQSKLAQQVTISQYQGEIRVIAGIDVAFPNKGKTTRAAIVLLQYPSLNVIEQVAYESPTVLPYIPGVLSFREGGVIIKAMQQLQNAPDILMFDGQGIAHPMGLGIASHIGVILNIPTIGIAKSCLTGDYNEPDTFKGAISDLSVRGENIGYVVRTRENVKPLFISPGHRITKEQAVSLALECVTKFRLPEPTRLADKLSKSR</sequence>
<reference evidence="7 8" key="1">
    <citation type="submission" date="2014-11" db="EMBL/GenBank/DDBJ databases">
        <title>Complete Genome Sequence of Pseudoalteromonas sp. Strain OCN003 Isolated from Kaneohe Bay, Oahu, Hawaii.</title>
        <authorList>
            <person name="Beurmann S."/>
            <person name="Videau P."/>
            <person name="Ushijima B."/>
            <person name="Smith A.M."/>
            <person name="Aeby G.S."/>
            <person name="Callahan S.M."/>
            <person name="Belcaid M."/>
        </authorList>
    </citation>
    <scope>NUCLEOTIDE SEQUENCE [LARGE SCALE GENOMIC DNA]</scope>
    <source>
        <strain evidence="7 8">OCN003</strain>
    </source>
</reference>
<keyword evidence="5 6" id="KW-0378">Hydrolase</keyword>
<evidence type="ECO:0000313" key="7">
    <source>
        <dbReference type="EMBL" id="AIY64450.1"/>
    </source>
</evidence>
<keyword evidence="6" id="KW-0234">DNA repair</keyword>
<dbReference type="GO" id="GO:0016891">
    <property type="term" value="F:RNA endonuclease activity producing 5'-phosphomonoesters, hydrolytic mechanism"/>
    <property type="evidence" value="ECO:0007669"/>
    <property type="project" value="TreeGrafter"/>
</dbReference>
<keyword evidence="6" id="KW-0479">Metal-binding</keyword>
<comment type="cofactor">
    <cofactor evidence="6">
        <name>Mg(2+)</name>
        <dbReference type="ChEBI" id="CHEBI:18420"/>
    </cofactor>
</comment>
<organism evidence="7 8">
    <name type="scientific">Pseudoalteromonas piratica</name>
    <dbReference type="NCBI Taxonomy" id="1348114"/>
    <lineage>
        <taxon>Bacteria</taxon>
        <taxon>Pseudomonadati</taxon>
        <taxon>Pseudomonadota</taxon>
        <taxon>Gammaproteobacteria</taxon>
        <taxon>Alteromonadales</taxon>
        <taxon>Pseudoalteromonadaceae</taxon>
        <taxon>Pseudoalteromonas</taxon>
    </lineage>
</organism>
<comment type="similarity">
    <text evidence="6">Belongs to the endonuclease V family.</text>
</comment>
<keyword evidence="6" id="KW-0227">DNA damage</keyword>
<name>A0A0A7ECS6_9GAMM</name>
<keyword evidence="3 6" id="KW-0540">Nuclease</keyword>
<dbReference type="PANTHER" id="PTHR28511:SF1">
    <property type="entry name" value="ENDONUCLEASE V"/>
    <property type="match status" value="1"/>
</dbReference>
<dbReference type="EC" id="3.1.21.7" evidence="6"/>
<keyword evidence="4 6" id="KW-0255">Endonuclease</keyword>
<comment type="catalytic activity">
    <reaction evidence="6">
        <text>Endonucleolytic cleavage at apurinic or apyrimidinic sites to products with a 5'-phosphate.</text>
        <dbReference type="EC" id="3.1.21.7"/>
    </reaction>
</comment>
<dbReference type="Gene3D" id="3.30.2170.10">
    <property type="entry name" value="archaeoglobus fulgidus dsm 4304 superfamily"/>
    <property type="match status" value="1"/>
</dbReference>
<dbReference type="Pfam" id="PF04493">
    <property type="entry name" value="Endonuclease_5"/>
    <property type="match status" value="1"/>
</dbReference>
<dbReference type="CDD" id="cd06559">
    <property type="entry name" value="Endonuclease_V"/>
    <property type="match status" value="1"/>
</dbReference>
<dbReference type="OrthoDB" id="9790916at2"/>
<gene>
    <name evidence="6" type="primary">nfi</name>
    <name evidence="7" type="ORF">OM33_04285</name>
</gene>
<dbReference type="RefSeq" id="WP_038639156.1">
    <property type="nucleotide sequence ID" value="NZ_CP009888.1"/>
</dbReference>
<dbReference type="HOGENOM" id="CLU_047631_1_1_6"/>
<dbReference type="InterPro" id="IPR007581">
    <property type="entry name" value="Endonuclease-V"/>
</dbReference>
<dbReference type="Proteomes" id="UP000030341">
    <property type="component" value="Chromosome 1"/>
</dbReference>
<evidence type="ECO:0000256" key="1">
    <source>
        <dbReference type="ARBA" id="ARBA00004496"/>
    </source>
</evidence>
<dbReference type="HAMAP" id="MF_00801">
    <property type="entry name" value="Endonuclease_5"/>
    <property type="match status" value="1"/>
</dbReference>
<dbReference type="NCBIfam" id="NF008629">
    <property type="entry name" value="PRK11617.1"/>
    <property type="match status" value="1"/>
</dbReference>
<accession>A0A0A7ECS6</accession>
<dbReference type="EMBL" id="CP009888">
    <property type="protein sequence ID" value="AIY64450.1"/>
    <property type="molecule type" value="Genomic_DNA"/>
</dbReference>
<evidence type="ECO:0000256" key="6">
    <source>
        <dbReference type="HAMAP-Rule" id="MF_00801"/>
    </source>
</evidence>
<dbReference type="eggNOG" id="COG1515">
    <property type="taxonomic scope" value="Bacteria"/>
</dbReference>
<evidence type="ECO:0000256" key="5">
    <source>
        <dbReference type="ARBA" id="ARBA00022801"/>
    </source>
</evidence>
<dbReference type="GO" id="GO:0003727">
    <property type="term" value="F:single-stranded RNA binding"/>
    <property type="evidence" value="ECO:0007669"/>
    <property type="project" value="TreeGrafter"/>
</dbReference>
<keyword evidence="8" id="KW-1185">Reference proteome</keyword>
<dbReference type="GO" id="GO:0006281">
    <property type="term" value="P:DNA repair"/>
    <property type="evidence" value="ECO:0007669"/>
    <property type="project" value="UniProtKB-UniRule"/>
</dbReference>
<protein>
    <recommendedName>
        <fullName evidence="6">Endonuclease V</fullName>
        <ecNumber evidence="6">3.1.21.7</ecNumber>
    </recommendedName>
    <alternativeName>
        <fullName evidence="6">Deoxyinosine 3'endonuclease</fullName>
    </alternativeName>
    <alternativeName>
        <fullName evidence="6">Deoxyribonuclease V</fullName>
        <shortName evidence="6">DNase V</shortName>
    </alternativeName>
</protein>
<comment type="subcellular location">
    <subcellularLocation>
        <location evidence="1 6">Cytoplasm</location>
    </subcellularLocation>
</comment>
<comment type="function">
    <text evidence="6">DNA repair enzyme involved in the repair of deaminated bases. Selectively cleaves double-stranded DNA at the second phosphodiester bond 3' to a deoxyinosine leaving behind the intact lesion on the nicked DNA.</text>
</comment>
<evidence type="ECO:0000256" key="4">
    <source>
        <dbReference type="ARBA" id="ARBA00022759"/>
    </source>
</evidence>
<dbReference type="GO" id="GO:0043737">
    <property type="term" value="F:deoxyribonuclease V activity"/>
    <property type="evidence" value="ECO:0007669"/>
    <property type="project" value="UniProtKB-UniRule"/>
</dbReference>
<dbReference type="AlphaFoldDB" id="A0A0A7ECS6"/>
<evidence type="ECO:0000313" key="8">
    <source>
        <dbReference type="Proteomes" id="UP000030341"/>
    </source>
</evidence>
<keyword evidence="2 6" id="KW-0963">Cytoplasm</keyword>
<dbReference type="PANTHER" id="PTHR28511">
    <property type="entry name" value="ENDONUCLEASE V"/>
    <property type="match status" value="1"/>
</dbReference>
<feature type="site" description="Interaction with target DNA" evidence="6">
    <location>
        <position position="81"/>
    </location>
</feature>
<dbReference type="GO" id="GO:0000287">
    <property type="term" value="F:magnesium ion binding"/>
    <property type="evidence" value="ECO:0007669"/>
    <property type="project" value="UniProtKB-UniRule"/>
</dbReference>
<proteinExistence type="inferred from homology"/>
<feature type="binding site" evidence="6">
    <location>
        <position position="43"/>
    </location>
    <ligand>
        <name>Mg(2+)</name>
        <dbReference type="ChEBI" id="CHEBI:18420"/>
    </ligand>
</feature>
<keyword evidence="6" id="KW-0460">Magnesium</keyword>
<dbReference type="GO" id="GO:0005737">
    <property type="term" value="C:cytoplasm"/>
    <property type="evidence" value="ECO:0007669"/>
    <property type="project" value="UniProtKB-SubCell"/>
</dbReference>